<sequence>EPNLTQAITTHLSRGPQCLLVLDNLETSWDSTESRGNVEEFLSLLADISHLAIIITMRGAEPPGKVSWTRPFLPPLPPLSYEAAHETFLDIADDLHDSKEISKLLSLTDNLPLAVDLMAHLVNYESCAAVLQRWETERTSVLSAGHNRLSSLNTSIQVSLSSPRLTCLPGTKALLSLLSVLPDGLSEGVSHQSNLPIQDIAACRTALLRTSLAHINHKQQLTLLVPVREYIYSLYPPSWKLVQPLQQYFHKL</sequence>
<evidence type="ECO:0008006" key="3">
    <source>
        <dbReference type="Google" id="ProtNLM"/>
    </source>
</evidence>
<organism evidence="1 2">
    <name type="scientific">Mycena belliarum</name>
    <dbReference type="NCBI Taxonomy" id="1033014"/>
    <lineage>
        <taxon>Eukaryota</taxon>
        <taxon>Fungi</taxon>
        <taxon>Dikarya</taxon>
        <taxon>Basidiomycota</taxon>
        <taxon>Agaricomycotina</taxon>
        <taxon>Agaricomycetes</taxon>
        <taxon>Agaricomycetidae</taxon>
        <taxon>Agaricales</taxon>
        <taxon>Marasmiineae</taxon>
        <taxon>Mycenaceae</taxon>
        <taxon>Mycena</taxon>
    </lineage>
</organism>
<dbReference type="InterPro" id="IPR027417">
    <property type="entry name" value="P-loop_NTPase"/>
</dbReference>
<dbReference type="Proteomes" id="UP001222325">
    <property type="component" value="Unassembled WGS sequence"/>
</dbReference>
<protein>
    <recommendedName>
        <fullName evidence="3">NACHT domain-containing protein</fullName>
    </recommendedName>
</protein>
<reference evidence="1" key="1">
    <citation type="submission" date="2023-03" db="EMBL/GenBank/DDBJ databases">
        <title>Massive genome expansion in bonnet fungi (Mycena s.s.) driven by repeated elements and novel gene families across ecological guilds.</title>
        <authorList>
            <consortium name="Lawrence Berkeley National Laboratory"/>
            <person name="Harder C.B."/>
            <person name="Miyauchi S."/>
            <person name="Viragh M."/>
            <person name="Kuo A."/>
            <person name="Thoen E."/>
            <person name="Andreopoulos B."/>
            <person name="Lu D."/>
            <person name="Skrede I."/>
            <person name="Drula E."/>
            <person name="Henrissat B."/>
            <person name="Morin E."/>
            <person name="Kohler A."/>
            <person name="Barry K."/>
            <person name="LaButti K."/>
            <person name="Morin E."/>
            <person name="Salamov A."/>
            <person name="Lipzen A."/>
            <person name="Mereny Z."/>
            <person name="Hegedus B."/>
            <person name="Baldrian P."/>
            <person name="Stursova M."/>
            <person name="Weitz H."/>
            <person name="Taylor A."/>
            <person name="Grigoriev I.V."/>
            <person name="Nagy L.G."/>
            <person name="Martin F."/>
            <person name="Kauserud H."/>
        </authorList>
    </citation>
    <scope>NUCLEOTIDE SEQUENCE</scope>
    <source>
        <strain evidence="1">CBHHK173m</strain>
    </source>
</reference>
<feature type="non-terminal residue" evidence="1">
    <location>
        <position position="252"/>
    </location>
</feature>
<comment type="caution">
    <text evidence="1">The sequence shown here is derived from an EMBL/GenBank/DDBJ whole genome shotgun (WGS) entry which is preliminary data.</text>
</comment>
<dbReference type="SUPFAM" id="SSF52540">
    <property type="entry name" value="P-loop containing nucleoside triphosphate hydrolases"/>
    <property type="match status" value="1"/>
</dbReference>
<evidence type="ECO:0000313" key="1">
    <source>
        <dbReference type="EMBL" id="KAJ7092891.1"/>
    </source>
</evidence>
<dbReference type="EMBL" id="JARJCN010000017">
    <property type="protein sequence ID" value="KAJ7092891.1"/>
    <property type="molecule type" value="Genomic_DNA"/>
</dbReference>
<gene>
    <name evidence="1" type="ORF">B0H15DRAFT_765747</name>
</gene>
<name>A0AAD6XSV3_9AGAR</name>
<accession>A0AAD6XSV3</accession>
<keyword evidence="2" id="KW-1185">Reference proteome</keyword>
<proteinExistence type="predicted"/>
<dbReference type="AlphaFoldDB" id="A0AAD6XSV3"/>
<feature type="non-terminal residue" evidence="1">
    <location>
        <position position="1"/>
    </location>
</feature>
<evidence type="ECO:0000313" key="2">
    <source>
        <dbReference type="Proteomes" id="UP001222325"/>
    </source>
</evidence>